<dbReference type="InterPro" id="IPR004252">
    <property type="entry name" value="Probable_transposase_24"/>
</dbReference>
<organism evidence="2 3">
    <name type="scientific">Senna tora</name>
    <dbReference type="NCBI Taxonomy" id="362788"/>
    <lineage>
        <taxon>Eukaryota</taxon>
        <taxon>Viridiplantae</taxon>
        <taxon>Streptophyta</taxon>
        <taxon>Embryophyta</taxon>
        <taxon>Tracheophyta</taxon>
        <taxon>Spermatophyta</taxon>
        <taxon>Magnoliopsida</taxon>
        <taxon>eudicotyledons</taxon>
        <taxon>Gunneridae</taxon>
        <taxon>Pentapetalae</taxon>
        <taxon>rosids</taxon>
        <taxon>fabids</taxon>
        <taxon>Fabales</taxon>
        <taxon>Fabaceae</taxon>
        <taxon>Caesalpinioideae</taxon>
        <taxon>Cassia clade</taxon>
        <taxon>Senna</taxon>
    </lineage>
</organism>
<dbReference type="PANTHER" id="PTHR33144:SF45">
    <property type="entry name" value="TRANSPOSASE TNP1_EN_SPM-LIKE DOMAIN-CONTAINING PROTEIN"/>
    <property type="match status" value="1"/>
</dbReference>
<comment type="caution">
    <text evidence="2">The sequence shown here is derived from an EMBL/GenBank/DDBJ whole genome shotgun (WGS) entry which is preliminary data.</text>
</comment>
<keyword evidence="3" id="KW-1185">Reference proteome</keyword>
<feature type="compositionally biased region" description="Basic and acidic residues" evidence="1">
    <location>
        <begin position="1"/>
        <end position="10"/>
    </location>
</feature>
<dbReference type="Pfam" id="PF03004">
    <property type="entry name" value="Transposase_24"/>
    <property type="match status" value="1"/>
</dbReference>
<accession>A0A834SQZ2</accession>
<evidence type="ECO:0000256" key="1">
    <source>
        <dbReference type="SAM" id="MobiDB-lite"/>
    </source>
</evidence>
<evidence type="ECO:0000313" key="2">
    <source>
        <dbReference type="EMBL" id="KAF7807360.1"/>
    </source>
</evidence>
<sequence length="133" mass="14810">MREKNRENRSKLKMPHTCGSKSMARKKHEMELASGKPVSRGAVFVATHKRKDGSYVNDNAKIVSIRDVTLQEIARLKLQLEANKSQTKSFMTFVLRNLGLESVPPEFADLINPQVSDANSVEPSSMGHQSSQA</sequence>
<dbReference type="AlphaFoldDB" id="A0A834SQZ2"/>
<feature type="region of interest" description="Disordered" evidence="1">
    <location>
        <begin position="114"/>
        <end position="133"/>
    </location>
</feature>
<dbReference type="PANTHER" id="PTHR33144">
    <property type="entry name" value="OS10G0409366 PROTEIN-RELATED"/>
    <property type="match status" value="1"/>
</dbReference>
<reference evidence="2" key="1">
    <citation type="submission" date="2020-09" db="EMBL/GenBank/DDBJ databases">
        <title>Genome-Enabled Discovery of Anthraquinone Biosynthesis in Senna tora.</title>
        <authorList>
            <person name="Kang S.-H."/>
            <person name="Pandey R.P."/>
            <person name="Lee C.-M."/>
            <person name="Sim J.-S."/>
            <person name="Jeong J.-T."/>
            <person name="Choi B.-S."/>
            <person name="Jung M."/>
            <person name="Ginzburg D."/>
            <person name="Zhao K."/>
            <person name="Won S.Y."/>
            <person name="Oh T.-J."/>
            <person name="Yu Y."/>
            <person name="Kim N.-H."/>
            <person name="Lee O.R."/>
            <person name="Lee T.-H."/>
            <person name="Bashyal P."/>
            <person name="Kim T.-S."/>
            <person name="Lee W.-H."/>
            <person name="Kawkins C."/>
            <person name="Kim C.-K."/>
            <person name="Kim J.S."/>
            <person name="Ahn B.O."/>
            <person name="Rhee S.Y."/>
            <person name="Sohng J.K."/>
        </authorList>
    </citation>
    <scope>NUCLEOTIDE SEQUENCE</scope>
    <source>
        <tissue evidence="2">Leaf</tissue>
    </source>
</reference>
<gene>
    <name evidence="2" type="ORF">G2W53_039521</name>
</gene>
<dbReference type="OrthoDB" id="1433588at2759"/>
<feature type="region of interest" description="Disordered" evidence="1">
    <location>
        <begin position="1"/>
        <end position="37"/>
    </location>
</feature>
<evidence type="ECO:0000313" key="3">
    <source>
        <dbReference type="Proteomes" id="UP000634136"/>
    </source>
</evidence>
<proteinExistence type="predicted"/>
<protein>
    <submittedName>
        <fullName evidence="2">Uncharacterized protein</fullName>
    </submittedName>
</protein>
<dbReference type="EMBL" id="JAAIUW010000012">
    <property type="protein sequence ID" value="KAF7807360.1"/>
    <property type="molecule type" value="Genomic_DNA"/>
</dbReference>
<dbReference type="Proteomes" id="UP000634136">
    <property type="component" value="Unassembled WGS sequence"/>
</dbReference>
<name>A0A834SQZ2_9FABA</name>